<keyword evidence="1" id="KW-0812">Transmembrane</keyword>
<dbReference type="Proteomes" id="UP000263098">
    <property type="component" value="Unassembled WGS sequence"/>
</dbReference>
<evidence type="ECO:0000256" key="1">
    <source>
        <dbReference type="SAM" id="Phobius"/>
    </source>
</evidence>
<feature type="transmembrane region" description="Helical" evidence="1">
    <location>
        <begin position="6"/>
        <end position="23"/>
    </location>
</feature>
<feature type="domain" description="DUF6808" evidence="2">
    <location>
        <begin position="73"/>
        <end position="148"/>
    </location>
</feature>
<evidence type="ECO:0000313" key="3">
    <source>
        <dbReference type="EMBL" id="HCK24194.1"/>
    </source>
</evidence>
<organism evidence="3 4">
    <name type="scientific">Bacteroides graminisolvens</name>
    <dbReference type="NCBI Taxonomy" id="477666"/>
    <lineage>
        <taxon>Bacteria</taxon>
        <taxon>Pseudomonadati</taxon>
        <taxon>Bacteroidota</taxon>
        <taxon>Bacteroidia</taxon>
        <taxon>Bacteroidales</taxon>
        <taxon>Bacteroidaceae</taxon>
        <taxon>Bacteroides</taxon>
    </lineage>
</organism>
<evidence type="ECO:0000313" key="4">
    <source>
        <dbReference type="Proteomes" id="UP000263098"/>
    </source>
</evidence>
<keyword evidence="1" id="KW-0472">Membrane</keyword>
<sequence>MKALPWILVMLLIIGCLFLYFHPQKTTHSYLQRDTIVKIDTVRDTVPVPYKVRVVRVDTVYFPILVGDTASVDSIPVAIPITQKEYKTNQYQAWVSGYRPNLDSIHTFIPMTTIYVKQKVRRWGVGLQAGYGYPSGVYVGVGVNYNLWQW</sequence>
<proteinExistence type="predicted"/>
<protein>
    <recommendedName>
        <fullName evidence="2">DUF6808 domain-containing protein</fullName>
    </recommendedName>
</protein>
<dbReference type="AlphaFoldDB" id="A0A3D2SEC3"/>
<comment type="caution">
    <text evidence="3">The sequence shown here is derived from an EMBL/GenBank/DDBJ whole genome shotgun (WGS) entry which is preliminary data.</text>
</comment>
<name>A0A3D2SEC3_9BACE</name>
<evidence type="ECO:0000259" key="2">
    <source>
        <dbReference type="Pfam" id="PF20647"/>
    </source>
</evidence>
<gene>
    <name evidence="3" type="ORF">DHW31_05290</name>
</gene>
<reference evidence="3 4" key="1">
    <citation type="journal article" date="2018" name="Nat. Biotechnol.">
        <title>A standardized bacterial taxonomy based on genome phylogeny substantially revises the tree of life.</title>
        <authorList>
            <person name="Parks D.H."/>
            <person name="Chuvochina M."/>
            <person name="Waite D.W."/>
            <person name="Rinke C."/>
            <person name="Skarshewski A."/>
            <person name="Chaumeil P.A."/>
            <person name="Hugenholtz P."/>
        </authorList>
    </citation>
    <scope>NUCLEOTIDE SEQUENCE [LARGE SCALE GENOMIC DNA]</scope>
    <source>
        <strain evidence="3">UBA9667</strain>
    </source>
</reference>
<dbReference type="Pfam" id="PF20647">
    <property type="entry name" value="DUF6808"/>
    <property type="match status" value="1"/>
</dbReference>
<dbReference type="EMBL" id="DPVG01000193">
    <property type="protein sequence ID" value="HCK24194.1"/>
    <property type="molecule type" value="Genomic_DNA"/>
</dbReference>
<accession>A0A3D2SEC3</accession>
<dbReference type="InterPro" id="IPR049214">
    <property type="entry name" value="DUF6808"/>
</dbReference>
<keyword evidence="1" id="KW-1133">Transmembrane helix</keyword>
<dbReference type="PROSITE" id="PS51257">
    <property type="entry name" value="PROKAR_LIPOPROTEIN"/>
    <property type="match status" value="1"/>
</dbReference>